<evidence type="ECO:0000256" key="2">
    <source>
        <dbReference type="ARBA" id="ARBA00005551"/>
    </source>
</evidence>
<feature type="transmembrane region" description="Helical" evidence="7">
    <location>
        <begin position="67"/>
        <end position="87"/>
    </location>
</feature>
<feature type="transmembrane region" description="Helical" evidence="7">
    <location>
        <begin position="363"/>
        <end position="380"/>
    </location>
</feature>
<dbReference type="GO" id="GO:0016020">
    <property type="term" value="C:membrane"/>
    <property type="evidence" value="ECO:0007669"/>
    <property type="project" value="UniProtKB-SubCell"/>
</dbReference>
<dbReference type="AlphaFoldDB" id="A0A7G8BQN8"/>
<evidence type="ECO:0000313" key="10">
    <source>
        <dbReference type="Proteomes" id="UP000515312"/>
    </source>
</evidence>
<keyword evidence="6 7" id="KW-0472">Membrane</keyword>
<feature type="transmembrane region" description="Helical" evidence="7">
    <location>
        <begin position="15"/>
        <end position="35"/>
    </location>
</feature>
<dbReference type="Proteomes" id="UP000515312">
    <property type="component" value="Chromosome"/>
</dbReference>
<name>A0A7G8BQN8_9BACT</name>
<accession>A0A7G8BQN8</accession>
<evidence type="ECO:0000256" key="7">
    <source>
        <dbReference type="SAM" id="Phobius"/>
    </source>
</evidence>
<feature type="transmembrane region" description="Helical" evidence="7">
    <location>
        <begin position="338"/>
        <end position="357"/>
    </location>
</feature>
<protein>
    <submittedName>
        <fullName evidence="9">Cation:proton antiporter</fullName>
    </submittedName>
</protein>
<organism evidence="9 10">
    <name type="scientific">Alloacidobacterium dinghuense</name>
    <dbReference type="NCBI Taxonomy" id="2763107"/>
    <lineage>
        <taxon>Bacteria</taxon>
        <taxon>Pseudomonadati</taxon>
        <taxon>Acidobacteriota</taxon>
        <taxon>Terriglobia</taxon>
        <taxon>Terriglobales</taxon>
        <taxon>Acidobacteriaceae</taxon>
        <taxon>Alloacidobacterium</taxon>
    </lineage>
</organism>
<feature type="domain" description="Cation/H+ exchanger transmembrane" evidence="8">
    <location>
        <begin position="27"/>
        <end position="379"/>
    </location>
</feature>
<reference evidence="9 10" key="1">
    <citation type="submission" date="2020-08" db="EMBL/GenBank/DDBJ databases">
        <title>Edaphobacter telluris sp. nov. and Acidobacterium dinghuensis sp. nov., two acidobacteria isolated from forest soil.</title>
        <authorList>
            <person name="Fu J."/>
            <person name="Qiu L."/>
        </authorList>
    </citation>
    <scope>NUCLEOTIDE SEQUENCE [LARGE SCALE GENOMIC DNA]</scope>
    <source>
        <strain evidence="9">4Y35</strain>
    </source>
</reference>
<feature type="transmembrane region" description="Helical" evidence="7">
    <location>
        <begin position="191"/>
        <end position="212"/>
    </location>
</feature>
<feature type="transmembrane region" description="Helical" evidence="7">
    <location>
        <begin position="224"/>
        <end position="242"/>
    </location>
</feature>
<dbReference type="Gene3D" id="1.20.1530.20">
    <property type="match status" value="1"/>
</dbReference>
<dbReference type="KEGG" id="adin:H7849_07935"/>
<dbReference type="GO" id="GO:1902600">
    <property type="term" value="P:proton transmembrane transport"/>
    <property type="evidence" value="ECO:0007669"/>
    <property type="project" value="InterPro"/>
</dbReference>
<sequence>MALLSNAPVAPHEGYRVLIELGAAIVVLALLARLASRWSISAIPLYLILGLCFGNGGLAPLNLSKEFTSTGAEIGVLLLLFMLGLEYSGEQLRQNLRKGLAAGALDFVLNFAPGLIAGLLLGWGTLPALLLGGVTYISSSGIVAKILNDLKRLNNAETPGILSVLILEDLAMAVYLPLVAVLLAGGTRARIVVSVSVAVLVVLIVLFIALRFGQRISRLFAHESDEIVLLTIFGVVVLVAGLAERLQVSSAIGAFLVGIAVTGSVAHQASRLLAPLRDLFAAIFFFFFGLEVDPHTLPAALPVAMTLAVVTALTKVATGYWTARHKGVDRQGCLRSGFALVPRGEFSIVIAGLGVVLEPRLGPISAAYVLLLAILGPFLARV</sequence>
<evidence type="ECO:0000256" key="3">
    <source>
        <dbReference type="ARBA" id="ARBA00022448"/>
    </source>
</evidence>
<comment type="subcellular location">
    <subcellularLocation>
        <location evidence="1">Membrane</location>
        <topology evidence="1">Multi-pass membrane protein</topology>
    </subcellularLocation>
</comment>
<keyword evidence="5 7" id="KW-1133">Transmembrane helix</keyword>
<feature type="transmembrane region" description="Helical" evidence="7">
    <location>
        <begin position="272"/>
        <end position="290"/>
    </location>
</feature>
<evidence type="ECO:0000256" key="1">
    <source>
        <dbReference type="ARBA" id="ARBA00004141"/>
    </source>
</evidence>
<dbReference type="PANTHER" id="PTHR42751">
    <property type="entry name" value="SODIUM/HYDROGEN EXCHANGER FAMILY/TRKA DOMAIN PROTEIN"/>
    <property type="match status" value="1"/>
</dbReference>
<keyword evidence="10" id="KW-1185">Reference proteome</keyword>
<evidence type="ECO:0000313" key="9">
    <source>
        <dbReference type="EMBL" id="QNI34858.1"/>
    </source>
</evidence>
<feature type="transmembrane region" description="Helical" evidence="7">
    <location>
        <begin position="248"/>
        <end position="265"/>
    </location>
</feature>
<evidence type="ECO:0000259" key="8">
    <source>
        <dbReference type="Pfam" id="PF00999"/>
    </source>
</evidence>
<dbReference type="GO" id="GO:0015297">
    <property type="term" value="F:antiporter activity"/>
    <property type="evidence" value="ECO:0007669"/>
    <property type="project" value="InterPro"/>
</dbReference>
<evidence type="ECO:0000256" key="5">
    <source>
        <dbReference type="ARBA" id="ARBA00022989"/>
    </source>
</evidence>
<evidence type="ECO:0000256" key="6">
    <source>
        <dbReference type="ARBA" id="ARBA00023136"/>
    </source>
</evidence>
<dbReference type="InterPro" id="IPR006153">
    <property type="entry name" value="Cation/H_exchanger_TM"/>
</dbReference>
<feature type="transmembrane region" description="Helical" evidence="7">
    <location>
        <begin position="129"/>
        <end position="148"/>
    </location>
</feature>
<evidence type="ECO:0000256" key="4">
    <source>
        <dbReference type="ARBA" id="ARBA00022692"/>
    </source>
</evidence>
<feature type="transmembrane region" description="Helical" evidence="7">
    <location>
        <begin position="99"/>
        <end position="123"/>
    </location>
</feature>
<dbReference type="InterPro" id="IPR038770">
    <property type="entry name" value="Na+/solute_symporter_sf"/>
</dbReference>
<dbReference type="Pfam" id="PF00999">
    <property type="entry name" value="Na_H_Exchanger"/>
    <property type="match status" value="1"/>
</dbReference>
<feature type="transmembrane region" description="Helical" evidence="7">
    <location>
        <begin position="42"/>
        <end position="61"/>
    </location>
</feature>
<comment type="similarity">
    <text evidence="2">Belongs to the monovalent cation:proton antiporter 2 (CPA2) transporter (TC 2.A.37) family.</text>
</comment>
<feature type="transmembrane region" description="Helical" evidence="7">
    <location>
        <begin position="296"/>
        <end position="317"/>
    </location>
</feature>
<proteinExistence type="inferred from homology"/>
<keyword evidence="4 7" id="KW-0812">Transmembrane</keyword>
<dbReference type="PANTHER" id="PTHR42751:SF6">
    <property type="entry name" value="CONSERVED INTEGRAL MEMBRANE TRANSPORT PROTEIN-RELATED"/>
    <property type="match status" value="1"/>
</dbReference>
<feature type="transmembrane region" description="Helical" evidence="7">
    <location>
        <begin position="160"/>
        <end position="185"/>
    </location>
</feature>
<gene>
    <name evidence="9" type="ORF">H7849_07935</name>
</gene>
<dbReference type="EMBL" id="CP060394">
    <property type="protein sequence ID" value="QNI34858.1"/>
    <property type="molecule type" value="Genomic_DNA"/>
</dbReference>
<keyword evidence="3" id="KW-0813">Transport</keyword>